<feature type="region of interest" description="Disordered" evidence="1">
    <location>
        <begin position="58"/>
        <end position="261"/>
    </location>
</feature>
<dbReference type="EMBL" id="JAATJN010000001">
    <property type="protein sequence ID" value="NJC55884.1"/>
    <property type="molecule type" value="Genomic_DNA"/>
</dbReference>
<keyword evidence="2" id="KW-0812">Transmembrane</keyword>
<evidence type="ECO:0000313" key="3">
    <source>
        <dbReference type="EMBL" id="NJC55884.1"/>
    </source>
</evidence>
<organism evidence="3 4">
    <name type="scientific">Brevibacterium marinum</name>
    <dbReference type="NCBI Taxonomy" id="418643"/>
    <lineage>
        <taxon>Bacteria</taxon>
        <taxon>Bacillati</taxon>
        <taxon>Actinomycetota</taxon>
        <taxon>Actinomycetes</taxon>
        <taxon>Micrococcales</taxon>
        <taxon>Brevibacteriaceae</taxon>
        <taxon>Brevibacterium</taxon>
    </lineage>
</organism>
<dbReference type="AlphaFoldDB" id="A0A846RPM2"/>
<feature type="compositionally biased region" description="Basic and acidic residues" evidence="1">
    <location>
        <begin position="67"/>
        <end position="83"/>
    </location>
</feature>
<keyword evidence="2" id="KW-1133">Transmembrane helix</keyword>
<name>A0A846RPM2_9MICO</name>
<evidence type="ECO:0000256" key="1">
    <source>
        <dbReference type="SAM" id="MobiDB-lite"/>
    </source>
</evidence>
<comment type="caution">
    <text evidence="3">The sequence shown here is derived from an EMBL/GenBank/DDBJ whole genome shotgun (WGS) entry which is preliminary data.</text>
</comment>
<dbReference type="Proteomes" id="UP000576792">
    <property type="component" value="Unassembled WGS sequence"/>
</dbReference>
<feature type="compositionally biased region" description="Acidic residues" evidence="1">
    <location>
        <begin position="105"/>
        <end position="131"/>
    </location>
</feature>
<sequence length="261" mass="27188">MRYLVALIIGIGALFCVNAFADLFSMPRPWNSLLMGATVGITMVVVLLIWEVVKPSNKDAAPAKPAMSEEERANARAERRARLAAEAGVSLDDSDRSEPDAASQESDESSIEAEPTEVESGQDERDEAETAQDERRVDEAAQDEDGDTGVGAGPGESETSAPDEVDEEATGSSLESPPTGEPGASVGSTEDAPPEPDPDFESAPGFESDGKSADGDGSRHDGESAEADKARDDRESTDVDESSDGDDSGDETVPGGPAPKS</sequence>
<proteinExistence type="predicted"/>
<keyword evidence="2" id="KW-0472">Membrane</keyword>
<gene>
    <name evidence="3" type="ORF">BKA07_000919</name>
</gene>
<keyword evidence="4" id="KW-1185">Reference proteome</keyword>
<dbReference type="RefSeq" id="WP_167949844.1">
    <property type="nucleotide sequence ID" value="NZ_BAAAPQ010000026.1"/>
</dbReference>
<accession>A0A846RPM2</accession>
<evidence type="ECO:0000256" key="2">
    <source>
        <dbReference type="SAM" id="Phobius"/>
    </source>
</evidence>
<feature type="transmembrane region" description="Helical" evidence="2">
    <location>
        <begin position="31"/>
        <end position="50"/>
    </location>
</feature>
<protein>
    <submittedName>
        <fullName evidence="3">Uncharacterized protein</fullName>
    </submittedName>
</protein>
<feature type="compositionally biased region" description="Basic and acidic residues" evidence="1">
    <location>
        <begin position="208"/>
        <end position="237"/>
    </location>
</feature>
<evidence type="ECO:0000313" key="4">
    <source>
        <dbReference type="Proteomes" id="UP000576792"/>
    </source>
</evidence>
<reference evidence="3 4" key="1">
    <citation type="submission" date="2020-03" db="EMBL/GenBank/DDBJ databases">
        <title>Sequencing the genomes of 1000 actinobacteria strains.</title>
        <authorList>
            <person name="Klenk H.-P."/>
        </authorList>
    </citation>
    <scope>NUCLEOTIDE SEQUENCE [LARGE SCALE GENOMIC DNA]</scope>
    <source>
        <strain evidence="3 4">DSM 18964</strain>
    </source>
</reference>
<feature type="compositionally biased region" description="Acidic residues" evidence="1">
    <location>
        <begin position="238"/>
        <end position="250"/>
    </location>
</feature>